<dbReference type="Proteomes" id="UP001444625">
    <property type="component" value="Unassembled WGS sequence"/>
</dbReference>
<proteinExistence type="predicted"/>
<dbReference type="InterPro" id="IPR016181">
    <property type="entry name" value="Acyl_CoA_acyltransferase"/>
</dbReference>
<accession>A0ABU9XCW2</accession>
<sequence>MEDSLTIKELQSQNEVLAAFPIMKQLRTHLDEKMYLDLVLDAKGEDSYRLFALIDEGEIVAVTGFKPMITLYYGRFVWVCDLVTDTTKRSKGYGEELLEFVHEWALENNYTSVALSSGLQRTNAHRFYQKTMGYDKVSYVFKKNVK</sequence>
<comment type="caution">
    <text evidence="2">The sequence shown here is derived from an EMBL/GenBank/DDBJ whole genome shotgun (WGS) entry which is preliminary data.</text>
</comment>
<dbReference type="Pfam" id="PF00583">
    <property type="entry name" value="Acetyltransf_1"/>
    <property type="match status" value="1"/>
</dbReference>
<reference evidence="2 3" key="1">
    <citation type="submission" date="2024-05" db="EMBL/GenBank/DDBJ databases">
        <authorList>
            <person name="Haq I."/>
            <person name="Ullah Z."/>
            <person name="Ahmad R."/>
            <person name="Li M."/>
            <person name="Tong Y."/>
        </authorList>
    </citation>
    <scope>NUCLEOTIDE SEQUENCE [LARGE SCALE GENOMIC DNA]</scope>
    <source>
        <strain evidence="2 3">16A2E</strain>
    </source>
</reference>
<feature type="domain" description="N-acetyltransferase" evidence="1">
    <location>
        <begin position="5"/>
        <end position="146"/>
    </location>
</feature>
<dbReference type="InterPro" id="IPR000182">
    <property type="entry name" value="GNAT_dom"/>
</dbReference>
<name>A0ABU9XCW2_9BACI</name>
<organism evidence="2 3">
    <name type="scientific">Ornithinibacillus xuwenensis</name>
    <dbReference type="NCBI Taxonomy" id="3144668"/>
    <lineage>
        <taxon>Bacteria</taxon>
        <taxon>Bacillati</taxon>
        <taxon>Bacillota</taxon>
        <taxon>Bacilli</taxon>
        <taxon>Bacillales</taxon>
        <taxon>Bacillaceae</taxon>
        <taxon>Ornithinibacillus</taxon>
    </lineage>
</organism>
<dbReference type="RefSeq" id="WP_345823561.1">
    <property type="nucleotide sequence ID" value="NZ_JBDIML010000001.1"/>
</dbReference>
<dbReference type="CDD" id="cd04301">
    <property type="entry name" value="NAT_SF"/>
    <property type="match status" value="1"/>
</dbReference>
<gene>
    <name evidence="2" type="ORF">ABC228_02810</name>
</gene>
<dbReference type="EMBL" id="JBDIML010000001">
    <property type="protein sequence ID" value="MEN2766103.1"/>
    <property type="molecule type" value="Genomic_DNA"/>
</dbReference>
<evidence type="ECO:0000313" key="3">
    <source>
        <dbReference type="Proteomes" id="UP001444625"/>
    </source>
</evidence>
<dbReference type="Gene3D" id="3.40.630.30">
    <property type="match status" value="1"/>
</dbReference>
<keyword evidence="3" id="KW-1185">Reference proteome</keyword>
<dbReference type="SUPFAM" id="SSF55729">
    <property type="entry name" value="Acyl-CoA N-acyltransferases (Nat)"/>
    <property type="match status" value="1"/>
</dbReference>
<protein>
    <submittedName>
        <fullName evidence="2">GNAT family N-acetyltransferase</fullName>
    </submittedName>
</protein>
<evidence type="ECO:0000259" key="1">
    <source>
        <dbReference type="PROSITE" id="PS51186"/>
    </source>
</evidence>
<evidence type="ECO:0000313" key="2">
    <source>
        <dbReference type="EMBL" id="MEN2766103.1"/>
    </source>
</evidence>
<dbReference type="PROSITE" id="PS51186">
    <property type="entry name" value="GNAT"/>
    <property type="match status" value="1"/>
</dbReference>